<reference evidence="2 3" key="1">
    <citation type="submission" date="2020-07" db="EMBL/GenBank/DDBJ databases">
        <title>Sequencing the genomes of 1000 actinobacteria strains.</title>
        <authorList>
            <person name="Klenk H.-P."/>
        </authorList>
    </citation>
    <scope>NUCLEOTIDE SEQUENCE [LARGE SCALE GENOMIC DNA]</scope>
    <source>
        <strain evidence="2 3">DSM 23871</strain>
    </source>
</reference>
<feature type="transmembrane region" description="Helical" evidence="1">
    <location>
        <begin position="145"/>
        <end position="166"/>
    </location>
</feature>
<accession>A0A852T1R0</accession>
<keyword evidence="3" id="KW-1185">Reference proteome</keyword>
<proteinExistence type="predicted"/>
<organism evidence="2 3">
    <name type="scientific">Leifsonia soli</name>
    <dbReference type="NCBI Taxonomy" id="582665"/>
    <lineage>
        <taxon>Bacteria</taxon>
        <taxon>Bacillati</taxon>
        <taxon>Actinomycetota</taxon>
        <taxon>Actinomycetes</taxon>
        <taxon>Micrococcales</taxon>
        <taxon>Microbacteriaceae</taxon>
        <taxon>Leifsonia</taxon>
    </lineage>
</organism>
<feature type="transmembrane region" description="Helical" evidence="1">
    <location>
        <begin position="88"/>
        <end position="109"/>
    </location>
</feature>
<feature type="transmembrane region" description="Helical" evidence="1">
    <location>
        <begin position="21"/>
        <end position="44"/>
    </location>
</feature>
<gene>
    <name evidence="2" type="ORF">BJ963_002330</name>
</gene>
<evidence type="ECO:0000256" key="1">
    <source>
        <dbReference type="SAM" id="Phobius"/>
    </source>
</evidence>
<sequence>MTTLRPATRGAHRLAHHATKTALAVGSTLANAAVVALGATMLWLTAGTTVITGDGTQLTVIFFCCALLHALATVLLHRLSRASEMTATLVAVIALSAGVALLVAFYLLTGLYFSGWVAAFASLFVAASSVVSAIIGILMASTGRWILHLIPTAAGMAGFVITNELWLSNGLLVGLLLFEVGFVVCGRFFTMIFLVAGPDVLTGGTVYHDRRAR</sequence>
<comment type="caution">
    <text evidence="2">The sequence shown here is derived from an EMBL/GenBank/DDBJ whole genome shotgun (WGS) entry which is preliminary data.</text>
</comment>
<protein>
    <submittedName>
        <fullName evidence="2">Uncharacterized protein</fullName>
    </submittedName>
</protein>
<keyword evidence="1" id="KW-0812">Transmembrane</keyword>
<keyword evidence="1" id="KW-0472">Membrane</keyword>
<feature type="transmembrane region" description="Helical" evidence="1">
    <location>
        <begin position="115"/>
        <end position="138"/>
    </location>
</feature>
<name>A0A852T1R0_9MICO</name>
<dbReference type="Proteomes" id="UP000589620">
    <property type="component" value="Unassembled WGS sequence"/>
</dbReference>
<evidence type="ECO:0000313" key="3">
    <source>
        <dbReference type="Proteomes" id="UP000589620"/>
    </source>
</evidence>
<evidence type="ECO:0000313" key="2">
    <source>
        <dbReference type="EMBL" id="NYD74811.1"/>
    </source>
</evidence>
<feature type="transmembrane region" description="Helical" evidence="1">
    <location>
        <begin position="172"/>
        <end position="196"/>
    </location>
</feature>
<dbReference type="RefSeq" id="WP_179456808.1">
    <property type="nucleotide sequence ID" value="NZ_BAAAPX010000001.1"/>
</dbReference>
<keyword evidence="1" id="KW-1133">Transmembrane helix</keyword>
<dbReference type="AlphaFoldDB" id="A0A852T1R0"/>
<feature type="transmembrane region" description="Helical" evidence="1">
    <location>
        <begin position="56"/>
        <end position="76"/>
    </location>
</feature>
<dbReference type="EMBL" id="JACCBJ010000001">
    <property type="protein sequence ID" value="NYD74811.1"/>
    <property type="molecule type" value="Genomic_DNA"/>
</dbReference>